<sequence>MEKIFLCMAFLCIFANNDIIKIDDKFIKGKFYMKEYDNINTNKKILLNKMLDPSKFTTSYKIMWFYAIYKEMLSGHKKDA</sequence>
<dbReference type="EMBL" id="AZMJ01000079">
    <property type="protein sequence ID" value="ETJ01727.1"/>
    <property type="molecule type" value="Genomic_DNA"/>
</dbReference>
<comment type="caution">
    <text evidence="1">The sequence shown here is derived from an EMBL/GenBank/DDBJ whole genome shotgun (WGS) entry which is preliminary data.</text>
</comment>
<organism evidence="1 2">
    <name type="scientific">Veillonella dispar DORA_11</name>
    <dbReference type="NCBI Taxonomy" id="1403949"/>
    <lineage>
        <taxon>Bacteria</taxon>
        <taxon>Bacillati</taxon>
        <taxon>Bacillota</taxon>
        <taxon>Negativicutes</taxon>
        <taxon>Veillonellales</taxon>
        <taxon>Veillonellaceae</taxon>
        <taxon>Veillonella</taxon>
    </lineage>
</organism>
<dbReference type="AlphaFoldDB" id="W1V6V9"/>
<evidence type="ECO:0000313" key="1">
    <source>
        <dbReference type="EMBL" id="ETJ01727.1"/>
    </source>
</evidence>
<proteinExistence type="predicted"/>
<dbReference type="PATRIC" id="fig|1403949.3.peg.249"/>
<evidence type="ECO:0000313" key="2">
    <source>
        <dbReference type="Proteomes" id="UP000018855"/>
    </source>
</evidence>
<name>W1V6V9_9FIRM</name>
<gene>
    <name evidence="1" type="ORF">Q619_VDC00079G0002</name>
</gene>
<dbReference type="Proteomes" id="UP000018855">
    <property type="component" value="Unassembled WGS sequence"/>
</dbReference>
<accession>W1V6V9</accession>
<protein>
    <submittedName>
        <fullName evidence="1">Uncharacterized protein</fullName>
    </submittedName>
</protein>
<reference evidence="1 2" key="1">
    <citation type="submission" date="2013-12" db="EMBL/GenBank/DDBJ databases">
        <title>A Varibaculum cambriense genome reconstructed from a premature infant gut community with otherwise low bacterial novelty that shifts toward anaerobic metabolism during the third week of life.</title>
        <authorList>
            <person name="Brown C.T."/>
            <person name="Sharon I."/>
            <person name="Thomas B.C."/>
            <person name="Castelle C.J."/>
            <person name="Morowitz M.J."/>
            <person name="Banfield J.F."/>
        </authorList>
    </citation>
    <scope>NUCLEOTIDE SEQUENCE [LARGE SCALE GENOMIC DNA]</scope>
    <source>
        <strain evidence="2">DORA_11</strain>
    </source>
</reference>